<dbReference type="AlphaFoldDB" id="A0A8J3X3D4"/>
<gene>
    <name evidence="1" type="ORF">Pme01_23400</name>
</gene>
<comment type="caution">
    <text evidence="1">The sequence shown here is derived from an EMBL/GenBank/DDBJ whole genome shotgun (WGS) entry which is preliminary data.</text>
</comment>
<dbReference type="EMBL" id="BOON01000019">
    <property type="protein sequence ID" value="GII22743.1"/>
    <property type="molecule type" value="Genomic_DNA"/>
</dbReference>
<name>A0A8J3X3D4_9ACTN</name>
<evidence type="ECO:0000313" key="2">
    <source>
        <dbReference type="Proteomes" id="UP000599074"/>
    </source>
</evidence>
<sequence>MAPTPPCLSKDLIRDRDSRCTDAVDAVFHAEGIATVKTGIRVPRMKAIMERWVRTCRSEP</sequence>
<accession>A0A8J3X3D4</accession>
<evidence type="ECO:0000313" key="1">
    <source>
        <dbReference type="EMBL" id="GII22743.1"/>
    </source>
</evidence>
<organism evidence="1 2">
    <name type="scientific">Planosporangium mesophilum</name>
    <dbReference type="NCBI Taxonomy" id="689768"/>
    <lineage>
        <taxon>Bacteria</taxon>
        <taxon>Bacillati</taxon>
        <taxon>Actinomycetota</taxon>
        <taxon>Actinomycetes</taxon>
        <taxon>Micromonosporales</taxon>
        <taxon>Micromonosporaceae</taxon>
        <taxon>Planosporangium</taxon>
    </lineage>
</organism>
<protein>
    <submittedName>
        <fullName evidence="1">Uncharacterized protein</fullName>
    </submittedName>
</protein>
<keyword evidence="2" id="KW-1185">Reference proteome</keyword>
<reference evidence="1" key="1">
    <citation type="submission" date="2021-01" db="EMBL/GenBank/DDBJ databases">
        <title>Whole genome shotgun sequence of Planosporangium mesophilum NBRC 109066.</title>
        <authorList>
            <person name="Komaki H."/>
            <person name="Tamura T."/>
        </authorList>
    </citation>
    <scope>NUCLEOTIDE SEQUENCE</scope>
    <source>
        <strain evidence="1">NBRC 109066</strain>
    </source>
</reference>
<dbReference type="Proteomes" id="UP000599074">
    <property type="component" value="Unassembled WGS sequence"/>
</dbReference>
<proteinExistence type="predicted"/>